<dbReference type="CDD" id="cd00024">
    <property type="entry name" value="CD_CSD"/>
    <property type="match status" value="1"/>
</dbReference>
<dbReference type="EMBL" id="LGRX02011210">
    <property type="protein sequence ID" value="KAK3269132.1"/>
    <property type="molecule type" value="Genomic_DNA"/>
</dbReference>
<dbReference type="PROSITE" id="PS50013">
    <property type="entry name" value="CHROMO_2"/>
    <property type="match status" value="1"/>
</dbReference>
<accession>A0AAE0L262</accession>
<dbReference type="InterPro" id="IPR000953">
    <property type="entry name" value="Chromo/chromo_shadow_dom"/>
</dbReference>
<name>A0AAE0L262_9CHLO</name>
<keyword evidence="4" id="KW-1185">Reference proteome</keyword>
<evidence type="ECO:0000313" key="4">
    <source>
        <dbReference type="Proteomes" id="UP001190700"/>
    </source>
</evidence>
<organism evidence="3 4">
    <name type="scientific">Cymbomonas tetramitiformis</name>
    <dbReference type="NCBI Taxonomy" id="36881"/>
    <lineage>
        <taxon>Eukaryota</taxon>
        <taxon>Viridiplantae</taxon>
        <taxon>Chlorophyta</taxon>
        <taxon>Pyramimonadophyceae</taxon>
        <taxon>Pyramimonadales</taxon>
        <taxon>Pyramimonadaceae</taxon>
        <taxon>Cymbomonas</taxon>
    </lineage>
</organism>
<feature type="domain" description="Chromo" evidence="2">
    <location>
        <begin position="8"/>
        <end position="74"/>
    </location>
</feature>
<evidence type="ECO:0000259" key="2">
    <source>
        <dbReference type="PROSITE" id="PS50013"/>
    </source>
</evidence>
<feature type="region of interest" description="Disordered" evidence="1">
    <location>
        <begin position="473"/>
        <end position="517"/>
    </location>
</feature>
<reference evidence="3 4" key="1">
    <citation type="journal article" date="2015" name="Genome Biol. Evol.">
        <title>Comparative Genomics of a Bacterivorous Green Alga Reveals Evolutionary Causalities and Consequences of Phago-Mixotrophic Mode of Nutrition.</title>
        <authorList>
            <person name="Burns J.A."/>
            <person name="Paasch A."/>
            <person name="Narechania A."/>
            <person name="Kim E."/>
        </authorList>
    </citation>
    <scope>NUCLEOTIDE SEQUENCE [LARGE SCALE GENOMIC DNA]</scope>
    <source>
        <strain evidence="3 4">PLY_AMNH</strain>
    </source>
</reference>
<feature type="compositionally biased region" description="Pro residues" evidence="1">
    <location>
        <begin position="477"/>
        <end position="497"/>
    </location>
</feature>
<gene>
    <name evidence="3" type="ORF">CYMTET_22397</name>
</gene>
<dbReference type="SMART" id="SM00298">
    <property type="entry name" value="CHROMO"/>
    <property type="match status" value="1"/>
</dbReference>
<dbReference type="InterPro" id="IPR016197">
    <property type="entry name" value="Chromo-like_dom_sf"/>
</dbReference>
<protein>
    <recommendedName>
        <fullName evidence="2">Chromo domain-containing protein</fullName>
    </recommendedName>
</protein>
<proteinExistence type="predicted"/>
<comment type="caution">
    <text evidence="3">The sequence shown here is derived from an EMBL/GenBank/DDBJ whole genome shotgun (WGS) entry which is preliminary data.</text>
</comment>
<dbReference type="InterPro" id="IPR023780">
    <property type="entry name" value="Chromo_domain"/>
</dbReference>
<dbReference type="Gene3D" id="2.40.50.40">
    <property type="match status" value="1"/>
</dbReference>
<feature type="compositionally biased region" description="Polar residues" evidence="1">
    <location>
        <begin position="503"/>
        <end position="512"/>
    </location>
</feature>
<dbReference type="Proteomes" id="UP001190700">
    <property type="component" value="Unassembled WGS sequence"/>
</dbReference>
<dbReference type="AlphaFoldDB" id="A0AAE0L262"/>
<feature type="region of interest" description="Disordered" evidence="1">
    <location>
        <begin position="537"/>
        <end position="588"/>
    </location>
</feature>
<dbReference type="Gene3D" id="3.40.50.150">
    <property type="entry name" value="Vaccinia Virus protein VP39"/>
    <property type="match status" value="1"/>
</dbReference>
<evidence type="ECO:0000256" key="1">
    <source>
        <dbReference type="SAM" id="MobiDB-lite"/>
    </source>
</evidence>
<dbReference type="SUPFAM" id="SSF53335">
    <property type="entry name" value="S-adenosyl-L-methionine-dependent methyltransferases"/>
    <property type="match status" value="1"/>
</dbReference>
<dbReference type="Pfam" id="PF00385">
    <property type="entry name" value="Chromo"/>
    <property type="match status" value="1"/>
</dbReference>
<sequence length="588" mass="65960">MVDGQAQTHVDRILARRVRTTKAGKKIEEFQVRWTGYSKAHDEWKTRADLNFGGPLEQLLIFENERLTQEGRAKEKALHDARSQRLARRQQKAALNAMEVDESNPDYLLRSVTESPPCLPWESYSQVTNSFITVLKTGHGSTGNQRPLRILVLFSGTGSVEREFRACYPQAEVVTVDSEDKWDPTFVSDVRDWEFRKFRPGFFDVIWASPPCTEYSQAKTTGVRQLREADACVRRTLQILDYLKPKHWFLENPMGRQIVLNENGSVRWKIVPEGTPEVPAMHQSDVRCTLGSWPYIVVGHDMGLRRWVRRRPGGWALEDATKPLEVLPPFDLEVDRHWPRPLSPFRGNRGPRTKVVGRCGPLLRSSRRTRKVMDRTLASWPSPVFSPVPSDDEKANGELGGSEVAAVGCNPATEAKKEWDDMVGDETWYDPEYCPTSPPCSPQYCPTSPPCSPQTKKEIREILLNYDRTLLVADSPTSPPYSPTSPPYSPTSPPYSPTFPVVGQTSTTTVPDSNLEPGDNVPALTCTVKNCVRCAAEGTSAGEPQPSVKVKSEGSDGSQAPVTFVDLSSSEEDKDLAPRRLPKDRRIE</sequence>
<dbReference type="InterPro" id="IPR029063">
    <property type="entry name" value="SAM-dependent_MTases_sf"/>
</dbReference>
<dbReference type="SUPFAM" id="SSF54160">
    <property type="entry name" value="Chromo domain-like"/>
    <property type="match status" value="1"/>
</dbReference>
<evidence type="ECO:0000313" key="3">
    <source>
        <dbReference type="EMBL" id="KAK3269132.1"/>
    </source>
</evidence>